<evidence type="ECO:0000256" key="6">
    <source>
        <dbReference type="ARBA" id="ARBA00022692"/>
    </source>
</evidence>
<dbReference type="GO" id="GO:0015031">
    <property type="term" value="P:protein transport"/>
    <property type="evidence" value="ECO:0007669"/>
    <property type="project" value="UniProtKB-KW"/>
</dbReference>
<reference evidence="12 13" key="1">
    <citation type="submission" date="2020-08" db="EMBL/GenBank/DDBJ databases">
        <title>Genomic Encyclopedia of Type Strains, Phase IV (KMG-IV): sequencing the most valuable type-strain genomes for metagenomic binning, comparative biology and taxonomic classification.</title>
        <authorList>
            <person name="Goeker M."/>
        </authorList>
    </citation>
    <scope>NUCLEOTIDE SEQUENCE [LARGE SCALE GENOMIC DNA]</scope>
    <source>
        <strain evidence="12 13">DSM 29007</strain>
    </source>
</reference>
<organism evidence="12 13">
    <name type="scientific">Longimicrobium terrae</name>
    <dbReference type="NCBI Taxonomy" id="1639882"/>
    <lineage>
        <taxon>Bacteria</taxon>
        <taxon>Pseudomonadati</taxon>
        <taxon>Gemmatimonadota</taxon>
        <taxon>Longimicrobiia</taxon>
        <taxon>Longimicrobiales</taxon>
        <taxon>Longimicrobiaceae</taxon>
        <taxon>Longimicrobium</taxon>
    </lineage>
</organism>
<evidence type="ECO:0000313" key="12">
    <source>
        <dbReference type="EMBL" id="MBB6069721.1"/>
    </source>
</evidence>
<evidence type="ECO:0000256" key="1">
    <source>
        <dbReference type="ARBA" id="ARBA00004383"/>
    </source>
</evidence>
<keyword evidence="9" id="KW-0472">Membrane</keyword>
<accession>A0A841GLR7</accession>
<evidence type="ECO:0000256" key="9">
    <source>
        <dbReference type="ARBA" id="ARBA00023136"/>
    </source>
</evidence>
<dbReference type="InterPro" id="IPR037682">
    <property type="entry name" value="TonB_C"/>
</dbReference>
<dbReference type="Pfam" id="PF03544">
    <property type="entry name" value="TonB_C"/>
    <property type="match status" value="1"/>
</dbReference>
<dbReference type="GO" id="GO:0055085">
    <property type="term" value="P:transmembrane transport"/>
    <property type="evidence" value="ECO:0007669"/>
    <property type="project" value="InterPro"/>
</dbReference>
<protein>
    <submittedName>
        <fullName evidence="12">Protein TonB</fullName>
    </submittedName>
</protein>
<keyword evidence="6" id="KW-0812">Transmembrane</keyword>
<evidence type="ECO:0000256" key="7">
    <source>
        <dbReference type="ARBA" id="ARBA00022927"/>
    </source>
</evidence>
<dbReference type="Gene3D" id="3.30.1150.10">
    <property type="match status" value="1"/>
</dbReference>
<dbReference type="AlphaFoldDB" id="A0A841GLR7"/>
<feature type="domain" description="TonB C-terminal" evidence="11">
    <location>
        <begin position="25"/>
        <end position="121"/>
    </location>
</feature>
<dbReference type="PROSITE" id="PS51257">
    <property type="entry name" value="PROKAR_LIPOPROTEIN"/>
    <property type="match status" value="1"/>
</dbReference>
<evidence type="ECO:0000313" key="13">
    <source>
        <dbReference type="Proteomes" id="UP000582837"/>
    </source>
</evidence>
<evidence type="ECO:0000256" key="5">
    <source>
        <dbReference type="ARBA" id="ARBA00022519"/>
    </source>
</evidence>
<name>A0A841GLR7_9BACT</name>
<evidence type="ECO:0000256" key="4">
    <source>
        <dbReference type="ARBA" id="ARBA00022475"/>
    </source>
</evidence>
<feature type="chain" id="PRO_5032848600" evidence="10">
    <location>
        <begin position="26"/>
        <end position="136"/>
    </location>
</feature>
<dbReference type="InterPro" id="IPR051045">
    <property type="entry name" value="TonB-dependent_transducer"/>
</dbReference>
<sequence length="136" mass="14314">MPMIRPPAALLALAAALAACDRAPAVETQPRQLVPPPFEYPEELWDAGVEGKTVLRIRVDTAGRVDSVRVATASGHKGFDSSAVAGTAKLRFAPATRDGRPVARWVLLPVFFDINPDSAAAARDTARPAAQDTAGT</sequence>
<dbReference type="PROSITE" id="PS52015">
    <property type="entry name" value="TONB_CTD"/>
    <property type="match status" value="1"/>
</dbReference>
<dbReference type="GO" id="GO:0005886">
    <property type="term" value="C:plasma membrane"/>
    <property type="evidence" value="ECO:0007669"/>
    <property type="project" value="UniProtKB-SubCell"/>
</dbReference>
<evidence type="ECO:0000256" key="2">
    <source>
        <dbReference type="ARBA" id="ARBA00006555"/>
    </source>
</evidence>
<keyword evidence="7" id="KW-0653">Protein transport</keyword>
<evidence type="ECO:0000256" key="10">
    <source>
        <dbReference type="SAM" id="SignalP"/>
    </source>
</evidence>
<comment type="similarity">
    <text evidence="2">Belongs to the TonB family.</text>
</comment>
<dbReference type="EMBL" id="JACHIA010000003">
    <property type="protein sequence ID" value="MBB6069721.1"/>
    <property type="molecule type" value="Genomic_DNA"/>
</dbReference>
<dbReference type="SUPFAM" id="SSF74653">
    <property type="entry name" value="TolA/TonB C-terminal domain"/>
    <property type="match status" value="1"/>
</dbReference>
<feature type="signal peptide" evidence="10">
    <location>
        <begin position="1"/>
        <end position="25"/>
    </location>
</feature>
<keyword evidence="8" id="KW-1133">Transmembrane helix</keyword>
<dbReference type="PANTHER" id="PTHR33446">
    <property type="entry name" value="PROTEIN TONB-RELATED"/>
    <property type="match status" value="1"/>
</dbReference>
<dbReference type="NCBIfam" id="TIGR01352">
    <property type="entry name" value="tonB_Cterm"/>
    <property type="match status" value="1"/>
</dbReference>
<comment type="subcellular location">
    <subcellularLocation>
        <location evidence="1">Cell inner membrane</location>
        <topology evidence="1">Single-pass membrane protein</topology>
        <orientation evidence="1">Periplasmic side</orientation>
    </subcellularLocation>
</comment>
<proteinExistence type="inferred from homology"/>
<comment type="caution">
    <text evidence="12">The sequence shown here is derived from an EMBL/GenBank/DDBJ whole genome shotgun (WGS) entry which is preliminary data.</text>
</comment>
<evidence type="ECO:0000259" key="11">
    <source>
        <dbReference type="PROSITE" id="PS52015"/>
    </source>
</evidence>
<dbReference type="Proteomes" id="UP000582837">
    <property type="component" value="Unassembled WGS sequence"/>
</dbReference>
<keyword evidence="3" id="KW-0813">Transport</keyword>
<dbReference type="InterPro" id="IPR006260">
    <property type="entry name" value="TonB/TolA_C"/>
</dbReference>
<keyword evidence="10" id="KW-0732">Signal</keyword>
<evidence type="ECO:0000256" key="8">
    <source>
        <dbReference type="ARBA" id="ARBA00022989"/>
    </source>
</evidence>
<keyword evidence="13" id="KW-1185">Reference proteome</keyword>
<evidence type="ECO:0000256" key="3">
    <source>
        <dbReference type="ARBA" id="ARBA00022448"/>
    </source>
</evidence>
<keyword evidence="4" id="KW-1003">Cell membrane</keyword>
<gene>
    <name evidence="12" type="ORF">HNQ61_001338</name>
</gene>
<keyword evidence="5" id="KW-0997">Cell inner membrane</keyword>